<dbReference type="AlphaFoldDB" id="D6PBU9"/>
<organism evidence="1">
    <name type="scientific">uncultured archaeon MedDCM-OCT-S08-C282</name>
    <dbReference type="NCBI Taxonomy" id="743096"/>
    <lineage>
        <taxon>Archaea</taxon>
        <taxon>environmental samples</taxon>
    </lineage>
</organism>
<accession>D6PBU9</accession>
<protein>
    <submittedName>
        <fullName evidence="1">Uncharacterized protein</fullName>
    </submittedName>
</protein>
<name>D6PBU9_9ARCH</name>
<proteinExistence type="predicted"/>
<reference evidence="1" key="1">
    <citation type="journal article" date="2010" name="ISME J.">
        <title>Metagenome of the Mediterranean deep chlorophyll maximum studied by direct and fosmid library 454 pyrosequencing.</title>
        <authorList>
            <person name="Ghai R."/>
            <person name="Martin-Cuadrado A.B."/>
            <person name="Molto A.G."/>
            <person name="Heredia I.G."/>
            <person name="Cabrera R."/>
            <person name="Martin J."/>
            <person name="Verdu M."/>
            <person name="Deschamps P."/>
            <person name="Moreira D."/>
            <person name="Lopez-Garcia P."/>
            <person name="Mira A."/>
            <person name="Rodriguez-Valera F."/>
        </authorList>
    </citation>
    <scope>NUCLEOTIDE SEQUENCE</scope>
</reference>
<sequence length="75" mass="8267">MTEQHEMEVRWAGDSALGEAMVAAAKEQGFEAVLQTEDAEVELLVKVVDHDLQALRDRVDHLLVTLSALEEAHNG</sequence>
<dbReference type="EMBL" id="GU942970">
    <property type="protein sequence ID" value="ADD93200.1"/>
    <property type="molecule type" value="Genomic_DNA"/>
</dbReference>
<evidence type="ECO:0000313" key="1">
    <source>
        <dbReference type="EMBL" id="ADD93200.1"/>
    </source>
</evidence>